<proteinExistence type="predicted"/>
<keyword evidence="2" id="KW-1185">Reference proteome</keyword>
<dbReference type="AlphaFoldDB" id="A0A8S0VL75"/>
<dbReference type="EMBL" id="CACTIH010009836">
    <property type="protein sequence ID" value="CAA3033102.1"/>
    <property type="molecule type" value="Genomic_DNA"/>
</dbReference>
<dbReference type="Gramene" id="OE9A073481T1">
    <property type="protein sequence ID" value="OE9A073481C1"/>
    <property type="gene ID" value="OE9A073481"/>
</dbReference>
<sequence length="158" mass="17692">MILVGHNIDNKKSYIAAAFGKTDRKLLDIRDLKKDLVIFGAEDPKIEATVEKVLGMENGGEEALIFQHFNPHHGNNRDFKISSLKLVNFLKKMILVGHNIDDKKSYIAAAFRKTDRKLLDIRDLTIYGAEDLKLEPAVEKAQGMENGGAIGSAKMKKR</sequence>
<evidence type="ECO:0000313" key="2">
    <source>
        <dbReference type="Proteomes" id="UP000594638"/>
    </source>
</evidence>
<gene>
    <name evidence="1" type="ORF">OLEA9_A073481</name>
</gene>
<comment type="caution">
    <text evidence="1">The sequence shown here is derived from an EMBL/GenBank/DDBJ whole genome shotgun (WGS) entry which is preliminary data.</text>
</comment>
<reference evidence="1 2" key="1">
    <citation type="submission" date="2019-12" db="EMBL/GenBank/DDBJ databases">
        <authorList>
            <person name="Alioto T."/>
            <person name="Alioto T."/>
            <person name="Gomez Garrido J."/>
        </authorList>
    </citation>
    <scope>NUCLEOTIDE SEQUENCE [LARGE SCALE GENOMIC DNA]</scope>
</reference>
<evidence type="ECO:0000313" key="1">
    <source>
        <dbReference type="EMBL" id="CAA3033102.1"/>
    </source>
</evidence>
<organism evidence="1 2">
    <name type="scientific">Olea europaea subsp. europaea</name>
    <dbReference type="NCBI Taxonomy" id="158383"/>
    <lineage>
        <taxon>Eukaryota</taxon>
        <taxon>Viridiplantae</taxon>
        <taxon>Streptophyta</taxon>
        <taxon>Embryophyta</taxon>
        <taxon>Tracheophyta</taxon>
        <taxon>Spermatophyta</taxon>
        <taxon>Magnoliopsida</taxon>
        <taxon>eudicotyledons</taxon>
        <taxon>Gunneridae</taxon>
        <taxon>Pentapetalae</taxon>
        <taxon>asterids</taxon>
        <taxon>lamiids</taxon>
        <taxon>Lamiales</taxon>
        <taxon>Oleaceae</taxon>
        <taxon>Oleeae</taxon>
        <taxon>Olea</taxon>
    </lineage>
</organism>
<protein>
    <submittedName>
        <fullName evidence="1">Uncharacterized protein</fullName>
    </submittedName>
</protein>
<dbReference type="Proteomes" id="UP000594638">
    <property type="component" value="Unassembled WGS sequence"/>
</dbReference>
<name>A0A8S0VL75_OLEEU</name>
<accession>A0A8S0VL75</accession>